<dbReference type="Pfam" id="PF04663">
    <property type="entry name" value="Phenol_monoox"/>
    <property type="match status" value="1"/>
</dbReference>
<dbReference type="EMBL" id="KU144969">
    <property type="protein sequence ID" value="AMK59118.1"/>
    <property type="molecule type" value="Genomic_DNA"/>
</dbReference>
<dbReference type="AlphaFoldDB" id="A0A126SXU0"/>
<dbReference type="Gene3D" id="3.10.20.560">
    <property type="entry name" value="Phenol hydroxylase"/>
    <property type="match status" value="1"/>
</dbReference>
<dbReference type="InterPro" id="IPR006756">
    <property type="entry name" value="Phenol_hydroxylase"/>
</dbReference>
<sequence length="119" mass="13512">MPVKAIKPGYHGEFRDRVENFRGQQLLNICWEKHTMFGWPMCIPVPPEMPFGALLEQVLPGIYGAHPDFARIKWNEVQWSSAKGPFTPDPSKSMVEHGFKHKTQIRFRTPGLDGHNGAG</sequence>
<dbReference type="GO" id="GO:0016787">
    <property type="term" value="F:hydrolase activity"/>
    <property type="evidence" value="ECO:0007669"/>
    <property type="project" value="UniProtKB-KW"/>
</dbReference>
<organism evidence="1">
    <name type="scientific">uncultured bacterium UPO41</name>
    <dbReference type="NCBI Taxonomy" id="1776966"/>
    <lineage>
        <taxon>Bacteria</taxon>
        <taxon>environmental samples</taxon>
    </lineage>
</organism>
<name>A0A126SXU0_9BACT</name>
<proteinExistence type="predicted"/>
<dbReference type="InterPro" id="IPR043010">
    <property type="entry name" value="Phenol_hydroxylase_sf"/>
</dbReference>
<keyword evidence="1" id="KW-0378">Hydrolase</keyword>
<protein>
    <submittedName>
        <fullName evidence="1">Phenol hydrolase gammma subunit</fullName>
    </submittedName>
</protein>
<evidence type="ECO:0000313" key="1">
    <source>
        <dbReference type="EMBL" id="AMK59118.1"/>
    </source>
</evidence>
<accession>A0A126SXU0</accession>
<dbReference type="GO" id="GO:0018662">
    <property type="term" value="F:phenol 2-monooxygenase activity"/>
    <property type="evidence" value="ECO:0007669"/>
    <property type="project" value="InterPro"/>
</dbReference>
<reference evidence="1" key="1">
    <citation type="journal article" date="2016" name="Appl. Environ. Microbiol.">
        <title>Functional Metagenomics of a Biostimulated Petroleum-Contaminated Soil Reveals an Extraordinary Diversity of Extradiol Dioxygenases.</title>
        <authorList>
            <person name="Terron-Gonzalez L."/>
            <person name="Martin-Cabello G."/>
            <person name="Ferrer M."/>
            <person name="Santero E."/>
        </authorList>
    </citation>
    <scope>NUCLEOTIDE SEQUENCE</scope>
</reference>